<dbReference type="EMBL" id="BLAY01000226">
    <property type="protein sequence ID" value="GET43486.1"/>
    <property type="molecule type" value="Genomic_DNA"/>
</dbReference>
<evidence type="ECO:0000313" key="2">
    <source>
        <dbReference type="Proteomes" id="UP001050975"/>
    </source>
</evidence>
<keyword evidence="2" id="KW-1185">Reference proteome</keyword>
<accession>A0AAV3XPE6</accession>
<evidence type="ECO:0000313" key="1">
    <source>
        <dbReference type="EMBL" id="GET43486.1"/>
    </source>
</evidence>
<dbReference type="InterPro" id="IPR049249">
    <property type="entry name" value="DUF6882"/>
</dbReference>
<dbReference type="RefSeq" id="WP_226592337.1">
    <property type="nucleotide sequence ID" value="NZ_BLAY01000226.1"/>
</dbReference>
<organism evidence="1 2">
    <name type="scientific">Microseira wollei NIES-4236</name>
    <dbReference type="NCBI Taxonomy" id="2530354"/>
    <lineage>
        <taxon>Bacteria</taxon>
        <taxon>Bacillati</taxon>
        <taxon>Cyanobacteriota</taxon>
        <taxon>Cyanophyceae</taxon>
        <taxon>Oscillatoriophycideae</taxon>
        <taxon>Aerosakkonematales</taxon>
        <taxon>Aerosakkonemataceae</taxon>
        <taxon>Microseira</taxon>
    </lineage>
</organism>
<name>A0AAV3XPE6_9CYAN</name>
<dbReference type="Proteomes" id="UP001050975">
    <property type="component" value="Unassembled WGS sequence"/>
</dbReference>
<protein>
    <submittedName>
        <fullName evidence="1">Uncharacterized protein</fullName>
    </submittedName>
</protein>
<reference evidence="1" key="1">
    <citation type="submission" date="2019-10" db="EMBL/GenBank/DDBJ databases">
        <title>Draft genome sequece of Microseira wollei NIES-4236.</title>
        <authorList>
            <person name="Yamaguchi H."/>
            <person name="Suzuki S."/>
            <person name="Kawachi M."/>
        </authorList>
    </citation>
    <scope>NUCLEOTIDE SEQUENCE</scope>
    <source>
        <strain evidence="1">NIES-4236</strain>
    </source>
</reference>
<sequence>MNYTDLDQFLDQCYEELEKKQFYLKAEFGIGYCEKSEIDWERGILKFKENSTVKLMAKITPLGSYSTTNSTWMWAWEYPFIPDTLKDKAEQLKELGSITGLKIFENKIFTAASETVWEIAAMACHHLKSMGCYRAAAGGVWVFATIDEIETVESRLG</sequence>
<proteinExistence type="predicted"/>
<dbReference type="Pfam" id="PF21813">
    <property type="entry name" value="DUF6882"/>
    <property type="match status" value="1"/>
</dbReference>
<dbReference type="AlphaFoldDB" id="A0AAV3XPE6"/>
<comment type="caution">
    <text evidence="1">The sequence shown here is derived from an EMBL/GenBank/DDBJ whole genome shotgun (WGS) entry which is preliminary data.</text>
</comment>
<gene>
    <name evidence="1" type="ORF">MiSe_83100</name>
</gene>